<accession>T1BUI6</accession>
<proteinExistence type="predicted"/>
<feature type="non-terminal residue" evidence="2">
    <location>
        <position position="120"/>
    </location>
</feature>
<name>T1BUI6_9ZZZZ</name>
<dbReference type="InterPro" id="IPR036397">
    <property type="entry name" value="RNaseH_sf"/>
</dbReference>
<reference evidence="2" key="2">
    <citation type="journal article" date="2014" name="ISME J.">
        <title>Microbial stratification in low pH oxic and suboxic macroscopic growths along an acid mine drainage.</title>
        <authorList>
            <person name="Mendez-Garcia C."/>
            <person name="Mesa V."/>
            <person name="Sprenger R.R."/>
            <person name="Richter M."/>
            <person name="Diez M.S."/>
            <person name="Solano J."/>
            <person name="Bargiela R."/>
            <person name="Golyshina O.V."/>
            <person name="Manteca A."/>
            <person name="Ramos J.L."/>
            <person name="Gallego J.R."/>
            <person name="Llorente I."/>
            <person name="Martins Dos Santos V.A."/>
            <person name="Jensen O.N."/>
            <person name="Pelaez A.I."/>
            <person name="Sanchez J."/>
            <person name="Ferrer M."/>
        </authorList>
    </citation>
    <scope>NUCLEOTIDE SEQUENCE</scope>
</reference>
<feature type="non-terminal residue" evidence="2">
    <location>
        <position position="1"/>
    </location>
</feature>
<gene>
    <name evidence="2" type="ORF">B1A_03309</name>
</gene>
<dbReference type="AlphaFoldDB" id="T1BUI6"/>
<reference evidence="2" key="1">
    <citation type="submission" date="2013-08" db="EMBL/GenBank/DDBJ databases">
        <authorList>
            <person name="Mendez C."/>
            <person name="Richter M."/>
            <person name="Ferrer M."/>
            <person name="Sanchez J."/>
        </authorList>
    </citation>
    <scope>NUCLEOTIDE SEQUENCE</scope>
</reference>
<dbReference type="PANTHER" id="PTHR35004">
    <property type="entry name" value="TRANSPOSASE RV3428C-RELATED"/>
    <property type="match status" value="1"/>
</dbReference>
<evidence type="ECO:0000313" key="2">
    <source>
        <dbReference type="EMBL" id="EQD76611.1"/>
    </source>
</evidence>
<comment type="caution">
    <text evidence="2">The sequence shown here is derived from an EMBL/GenBank/DDBJ whole genome shotgun (WGS) entry which is preliminary data.</text>
</comment>
<dbReference type="GO" id="GO:0003676">
    <property type="term" value="F:nucleic acid binding"/>
    <property type="evidence" value="ECO:0007669"/>
    <property type="project" value="InterPro"/>
</dbReference>
<feature type="region of interest" description="Disordered" evidence="1">
    <location>
        <begin position="1"/>
        <end position="32"/>
    </location>
</feature>
<dbReference type="EMBL" id="AUZX01002434">
    <property type="protein sequence ID" value="EQD76611.1"/>
    <property type="molecule type" value="Genomic_DNA"/>
</dbReference>
<organism evidence="2">
    <name type="scientific">mine drainage metagenome</name>
    <dbReference type="NCBI Taxonomy" id="410659"/>
    <lineage>
        <taxon>unclassified sequences</taxon>
        <taxon>metagenomes</taxon>
        <taxon>ecological metagenomes</taxon>
    </lineage>
</organism>
<dbReference type="PANTHER" id="PTHR35004:SF7">
    <property type="entry name" value="INTEGRASE PROTEIN"/>
    <property type="match status" value="1"/>
</dbReference>
<feature type="compositionally biased region" description="Polar residues" evidence="1">
    <location>
        <begin position="1"/>
        <end position="10"/>
    </location>
</feature>
<dbReference type="Gene3D" id="3.30.420.10">
    <property type="entry name" value="Ribonuclease H-like superfamily/Ribonuclease H"/>
    <property type="match status" value="1"/>
</dbReference>
<sequence length="120" mass="14045">HAGGSVSNGETHIPAGKDGTRTTARSKGKVERPFRTVKEAHETLYHFHKPETEKQANEWLMRYLLRYNDQDHRSEKHSRLEDWLSNLPPKGLRDMCTWEQYCRFAREPENRKVGVDARIA</sequence>
<evidence type="ECO:0000256" key="1">
    <source>
        <dbReference type="SAM" id="MobiDB-lite"/>
    </source>
</evidence>
<protein>
    <submittedName>
        <fullName evidence="2">Integrase protein</fullName>
    </submittedName>
</protein>